<comment type="caution">
    <text evidence="8">The sequence shown here is derived from an EMBL/GenBank/DDBJ whole genome shotgun (WGS) entry which is preliminary data.</text>
</comment>
<dbReference type="PANTHER" id="PTHR30011">
    <property type="entry name" value="ALKANESULFONATE MONOOXYGENASE-RELATED"/>
    <property type="match status" value="1"/>
</dbReference>
<feature type="binding site" evidence="6">
    <location>
        <position position="105"/>
    </location>
    <ligand>
        <name>FMN</name>
        <dbReference type="ChEBI" id="CHEBI:58210"/>
    </ligand>
</feature>
<dbReference type="InterPro" id="IPR011251">
    <property type="entry name" value="Luciferase-like_dom"/>
</dbReference>
<dbReference type="AlphaFoldDB" id="A0A841TZH2"/>
<evidence type="ECO:0000259" key="7">
    <source>
        <dbReference type="Pfam" id="PF00296"/>
    </source>
</evidence>
<dbReference type="Proteomes" id="UP000553776">
    <property type="component" value="Unassembled WGS sequence"/>
</dbReference>
<feature type="binding site" evidence="6">
    <location>
        <position position="231"/>
    </location>
    <ligand>
        <name>FMN</name>
        <dbReference type="ChEBI" id="CHEBI:58210"/>
    </ligand>
</feature>
<dbReference type="InterPro" id="IPR016215">
    <property type="entry name" value="NTA_MOA"/>
</dbReference>
<dbReference type="RefSeq" id="WP_185136501.1">
    <property type="nucleotide sequence ID" value="NZ_JACJVR010000054.1"/>
</dbReference>
<dbReference type="PIRSF" id="PIRSF000337">
    <property type="entry name" value="NTA_MOA"/>
    <property type="match status" value="1"/>
</dbReference>
<evidence type="ECO:0000256" key="4">
    <source>
        <dbReference type="ARBA" id="ARBA00023033"/>
    </source>
</evidence>
<comment type="similarity">
    <text evidence="5">Belongs to the NtaA/SnaA/DszA monooxygenase family.</text>
</comment>
<feature type="domain" description="Luciferase-like" evidence="7">
    <location>
        <begin position="28"/>
        <end position="393"/>
    </location>
</feature>
<feature type="binding site" evidence="6">
    <location>
        <position position="155"/>
    </location>
    <ligand>
        <name>FMN</name>
        <dbReference type="ChEBI" id="CHEBI:58210"/>
    </ligand>
</feature>
<keyword evidence="2 6" id="KW-0288">FMN</keyword>
<dbReference type="InterPro" id="IPR051260">
    <property type="entry name" value="Diverse_substr_monoxygenases"/>
</dbReference>
<dbReference type="Gene3D" id="3.20.20.30">
    <property type="entry name" value="Luciferase-like domain"/>
    <property type="match status" value="1"/>
</dbReference>
<gene>
    <name evidence="8" type="ORF">H7B90_13975</name>
</gene>
<evidence type="ECO:0000313" key="9">
    <source>
        <dbReference type="Proteomes" id="UP000553776"/>
    </source>
</evidence>
<dbReference type="PANTHER" id="PTHR30011:SF16">
    <property type="entry name" value="C2H2 FINGER DOMAIN TRANSCRIPTION FACTOR (EUROFUNG)-RELATED"/>
    <property type="match status" value="1"/>
</dbReference>
<evidence type="ECO:0000313" key="8">
    <source>
        <dbReference type="EMBL" id="MBB6692512.1"/>
    </source>
</evidence>
<dbReference type="NCBIfam" id="TIGR03860">
    <property type="entry name" value="FMN_nitrolo"/>
    <property type="match status" value="1"/>
</dbReference>
<keyword evidence="3" id="KW-0560">Oxidoreductase</keyword>
<evidence type="ECO:0000256" key="5">
    <source>
        <dbReference type="ARBA" id="ARBA00033748"/>
    </source>
</evidence>
<dbReference type="CDD" id="cd01095">
    <property type="entry name" value="Nitrilotriacetate_monoxgenase"/>
    <property type="match status" value="1"/>
</dbReference>
<reference evidence="8 9" key="1">
    <citation type="submission" date="2020-08" db="EMBL/GenBank/DDBJ databases">
        <title>Cohnella phylogeny.</title>
        <authorList>
            <person name="Dunlap C."/>
        </authorList>
    </citation>
    <scope>NUCLEOTIDE SEQUENCE [LARGE SCALE GENOMIC DNA]</scope>
    <source>
        <strain evidence="8 9">DSM 25239</strain>
    </source>
</reference>
<proteinExistence type="inferred from homology"/>
<evidence type="ECO:0000256" key="2">
    <source>
        <dbReference type="ARBA" id="ARBA00022643"/>
    </source>
</evidence>
<feature type="binding site" evidence="6">
    <location>
        <position position="159"/>
    </location>
    <ligand>
        <name>FMN</name>
        <dbReference type="ChEBI" id="CHEBI:58210"/>
    </ligand>
</feature>
<dbReference type="GO" id="GO:0004497">
    <property type="term" value="F:monooxygenase activity"/>
    <property type="evidence" value="ECO:0007669"/>
    <property type="project" value="UniProtKB-KW"/>
</dbReference>
<evidence type="ECO:0000256" key="3">
    <source>
        <dbReference type="ARBA" id="ARBA00023002"/>
    </source>
</evidence>
<dbReference type="EMBL" id="JACJVR010000054">
    <property type="protein sequence ID" value="MBB6692512.1"/>
    <property type="molecule type" value="Genomic_DNA"/>
</dbReference>
<keyword evidence="4" id="KW-0503">Monooxygenase</keyword>
<keyword evidence="9" id="KW-1185">Reference proteome</keyword>
<protein>
    <submittedName>
        <fullName evidence="8">LLM class flavin-dependent oxidoreductase</fullName>
    </submittedName>
</protein>
<keyword evidence="1 6" id="KW-0285">Flavoprotein</keyword>
<dbReference type="SUPFAM" id="SSF51679">
    <property type="entry name" value="Bacterial luciferase-like"/>
    <property type="match status" value="1"/>
</dbReference>
<organism evidence="8 9">
    <name type="scientific">Cohnella xylanilytica</name>
    <dbReference type="NCBI Taxonomy" id="557555"/>
    <lineage>
        <taxon>Bacteria</taxon>
        <taxon>Bacillati</taxon>
        <taxon>Bacillota</taxon>
        <taxon>Bacilli</taxon>
        <taxon>Bacillales</taxon>
        <taxon>Paenibacillaceae</taxon>
        <taxon>Cohnella</taxon>
    </lineage>
</organism>
<feature type="binding site" evidence="6">
    <location>
        <position position="230"/>
    </location>
    <ligand>
        <name>FMN</name>
        <dbReference type="ChEBI" id="CHEBI:58210"/>
    </ligand>
</feature>
<dbReference type="InterPro" id="IPR036661">
    <property type="entry name" value="Luciferase-like_sf"/>
</dbReference>
<evidence type="ECO:0000256" key="1">
    <source>
        <dbReference type="ARBA" id="ARBA00022630"/>
    </source>
</evidence>
<sequence length="458" mass="51836">MAKQIRLNAFEMTSAMLNSHGLWKHPDNVRTRRYKDLDYYTELAQLLERGKFDAVFFADVIGIYDVYKASRDPAIREGVQVPLNDPAFAIPIMAQATKHLSFALTVSTTYDHPYAHARRMSTLDHLTKGRLAWNVVTSYLPSAARNFGHDEMMKHDDRYELADEFLEVAYKLWEASWEDGAIVNDVRRNLFADPSKVHEINHVGKFFRVPGPHLSEPSPQRTPVIYQAGSSPKGRDFAAKHAECLFVGGPTPEATRSSIQDIKNRAERYGRDPEEIKAFTFLNVVVAETEEEAELKFAEYSRLWSGEAAKAQYGGSSGYDLSRYTDLDAIFEYKHTEHGQSRAASLTKDAPKKLTVREVLGSFDRLSRKFAIVGDPRQVADGIQSYFEATGVDGFNLAHFVTPGSLVDFVELVVPELQRRGIYKTDYEEGTFREKLFGPGKRYLPDHHPGAKVRTFPV</sequence>
<name>A0A841TZH2_9BACL</name>
<dbReference type="Pfam" id="PF00296">
    <property type="entry name" value="Bac_luciferase"/>
    <property type="match status" value="1"/>
</dbReference>
<accession>A0A841TZH2</accession>
<dbReference type="GO" id="GO:0016705">
    <property type="term" value="F:oxidoreductase activity, acting on paired donors, with incorporation or reduction of molecular oxygen"/>
    <property type="evidence" value="ECO:0007669"/>
    <property type="project" value="InterPro"/>
</dbReference>
<feature type="binding site" evidence="6">
    <location>
        <position position="59"/>
    </location>
    <ligand>
        <name>FMN</name>
        <dbReference type="ChEBI" id="CHEBI:58210"/>
    </ligand>
</feature>
<evidence type="ECO:0000256" key="6">
    <source>
        <dbReference type="PIRSR" id="PIRSR000337-1"/>
    </source>
</evidence>